<dbReference type="Pfam" id="PF03711">
    <property type="entry name" value="OKR_DC_1_C"/>
    <property type="match status" value="1"/>
</dbReference>
<dbReference type="InterPro" id="IPR052357">
    <property type="entry name" value="Orn_Lys_Arg_decarboxylase-I"/>
</dbReference>
<proteinExistence type="inferred from homology"/>
<sequence>MIANFVIYSHEDQSIVKEWESTLSVQAEKRAGSFPVKSSYVVGQAALESRLSDDINLQALVLVTPLCETTLSTIKALRPSLDLLVAMSESGQSQADRALREQFGIKQLIGMHDQPAQQVVNAIAQCIESRAATPFADALTHYVKANRDSWHTPGHFGGSSLSHSEWANHFYDLVGPNVFALDLSVSVAELDSLHEPHSVIAQAKELAAEAFGAKHTYFATNGSSTANKVILQALAHPRDVLLVDRGSHKSVHHGIIMSGAQPVWLEPSCNHELGLMGPVPQQAIFDAIDANPNAKLIFLTSCTYDGLRYDMAPIVEKAHAHGIKVVVDEAWYAHGYFHPKLRPTALESGADYVTQSTHKVLSAFSQASMIHVNDPDFDAHRFQEFFNMHASTSPQYSMIASLDVARMQASMEGYGRLSQALRLAQQLRDAINDMNGLRVLECHEIIANTLVNDGISFDPTKITIDLRACSLSGAQLQNRLLDNHAIQVEKYTEHTLSLLVTIGTTASKVERLIDALQQESRTASLVESIQPAYRLPPLPIPTSRFVRPRDALKLLAEDVPLKDDSGHVNSALVGRVVQDLIAPYPPGVPLLTPGEEINAEVLEWLERWLESDDDAEIHGLNWINKRAYFRCCLMDDDAR</sequence>
<accession>A0A3M0A7Y2</accession>
<evidence type="ECO:0000256" key="1">
    <source>
        <dbReference type="ARBA" id="ARBA00001933"/>
    </source>
</evidence>
<dbReference type="Gene3D" id="3.40.640.10">
    <property type="entry name" value="Type I PLP-dependent aspartate aminotransferase-like (Major domain)"/>
    <property type="match status" value="1"/>
</dbReference>
<evidence type="ECO:0000256" key="5">
    <source>
        <dbReference type="ARBA" id="ARBA00023239"/>
    </source>
</evidence>
<protein>
    <submittedName>
        <fullName evidence="7">Arginine decarboxylase</fullName>
    </submittedName>
</protein>
<comment type="cofactor">
    <cofactor evidence="1">
        <name>pyridoxal 5'-phosphate</name>
        <dbReference type="ChEBI" id="CHEBI:597326"/>
    </cofactor>
</comment>
<evidence type="ECO:0000256" key="3">
    <source>
        <dbReference type="ARBA" id="ARBA00022793"/>
    </source>
</evidence>
<dbReference type="EMBL" id="REFJ01000002">
    <property type="protein sequence ID" value="RMA81183.1"/>
    <property type="molecule type" value="Genomic_DNA"/>
</dbReference>
<reference evidence="7 8" key="1">
    <citation type="submission" date="2018-10" db="EMBL/GenBank/DDBJ databases">
        <title>Genomic Encyclopedia of Type Strains, Phase IV (KMG-IV): sequencing the most valuable type-strain genomes for metagenomic binning, comparative biology and taxonomic classification.</title>
        <authorList>
            <person name="Goeker M."/>
        </authorList>
    </citation>
    <scope>NUCLEOTIDE SEQUENCE [LARGE SCALE GENOMIC DNA]</scope>
    <source>
        <strain evidence="7 8">DSM 25080</strain>
    </source>
</reference>
<dbReference type="PANTHER" id="PTHR43277">
    <property type="entry name" value="ARGININE DECARBOXYLASE"/>
    <property type="match status" value="1"/>
</dbReference>
<dbReference type="InterPro" id="IPR036633">
    <property type="entry name" value="Prn/Lys/Arg_de-COase_C_sf"/>
</dbReference>
<name>A0A3M0A7Y2_9GAMM</name>
<dbReference type="InterPro" id="IPR000310">
    <property type="entry name" value="Orn/Lys/Arg_deCO2ase_major_dom"/>
</dbReference>
<evidence type="ECO:0000256" key="2">
    <source>
        <dbReference type="ARBA" id="ARBA00010671"/>
    </source>
</evidence>
<dbReference type="SUPFAM" id="SSF55904">
    <property type="entry name" value="Ornithine decarboxylase C-terminal domain"/>
    <property type="match status" value="1"/>
</dbReference>
<dbReference type="GO" id="GO:0016831">
    <property type="term" value="F:carboxy-lyase activity"/>
    <property type="evidence" value="ECO:0007669"/>
    <property type="project" value="UniProtKB-KW"/>
</dbReference>
<evidence type="ECO:0000313" key="7">
    <source>
        <dbReference type="EMBL" id="RMA81183.1"/>
    </source>
</evidence>
<dbReference type="InterPro" id="IPR008286">
    <property type="entry name" value="Prn/Lys/Arg_de-COase_C"/>
</dbReference>
<dbReference type="PROSITE" id="PS00703">
    <property type="entry name" value="OKR_DC_1"/>
    <property type="match status" value="1"/>
</dbReference>
<dbReference type="CDD" id="cd00615">
    <property type="entry name" value="Orn_deC_like"/>
    <property type="match status" value="1"/>
</dbReference>
<dbReference type="RefSeq" id="WP_121876335.1">
    <property type="nucleotide sequence ID" value="NZ_REFJ01000002.1"/>
</dbReference>
<keyword evidence="5" id="KW-0456">Lyase</keyword>
<dbReference type="AlphaFoldDB" id="A0A3M0A7Y2"/>
<dbReference type="PANTHER" id="PTHR43277:SF4">
    <property type="entry name" value="ARGININE DECARBOXYLASE"/>
    <property type="match status" value="1"/>
</dbReference>
<dbReference type="Pfam" id="PF01276">
    <property type="entry name" value="OKR_DC_1"/>
    <property type="match status" value="1"/>
</dbReference>
<evidence type="ECO:0000313" key="8">
    <source>
        <dbReference type="Proteomes" id="UP000267187"/>
    </source>
</evidence>
<evidence type="ECO:0000259" key="6">
    <source>
        <dbReference type="PROSITE" id="PS00703"/>
    </source>
</evidence>
<feature type="domain" description="Orn/Lys/Arg decarboxylases family 1 pyridoxal-P attachment site" evidence="6">
    <location>
        <begin position="354"/>
        <end position="368"/>
    </location>
</feature>
<evidence type="ECO:0000256" key="4">
    <source>
        <dbReference type="ARBA" id="ARBA00022898"/>
    </source>
</evidence>
<keyword evidence="3" id="KW-0210">Decarboxylase</keyword>
<dbReference type="SUPFAM" id="SSF53383">
    <property type="entry name" value="PLP-dependent transferases"/>
    <property type="match status" value="1"/>
</dbReference>
<keyword evidence="8" id="KW-1185">Reference proteome</keyword>
<comment type="similarity">
    <text evidence="2">Belongs to the Orn/Lys/Arg decarboxylase class-I family.</text>
</comment>
<dbReference type="InterPro" id="IPR015424">
    <property type="entry name" value="PyrdxlP-dep_Trfase"/>
</dbReference>
<dbReference type="Gene3D" id="3.90.105.10">
    <property type="entry name" value="Molybdopterin biosynthesis moea protein, domain 2"/>
    <property type="match status" value="1"/>
</dbReference>
<dbReference type="OrthoDB" id="9761189at2"/>
<gene>
    <name evidence="7" type="ORF">DFR27_0984</name>
</gene>
<organism evidence="7 8">
    <name type="scientific">Umboniibacter marinipuniceus</name>
    <dbReference type="NCBI Taxonomy" id="569599"/>
    <lineage>
        <taxon>Bacteria</taxon>
        <taxon>Pseudomonadati</taxon>
        <taxon>Pseudomonadota</taxon>
        <taxon>Gammaproteobacteria</taxon>
        <taxon>Cellvibrionales</taxon>
        <taxon>Cellvibrionaceae</taxon>
        <taxon>Umboniibacter</taxon>
    </lineage>
</organism>
<comment type="caution">
    <text evidence="7">The sequence shown here is derived from an EMBL/GenBank/DDBJ whole genome shotgun (WGS) entry which is preliminary data.</text>
</comment>
<dbReference type="Proteomes" id="UP000267187">
    <property type="component" value="Unassembled WGS sequence"/>
</dbReference>
<dbReference type="InterPro" id="IPR015421">
    <property type="entry name" value="PyrdxlP-dep_Trfase_major"/>
</dbReference>
<keyword evidence="4" id="KW-0663">Pyridoxal phosphate</keyword>